<sequence length="130" mass="14737">MEKLTFTHGFTANGAGLAHQQQRVPLWRPWTGTSGAVTLPAPSVRHDVNDSSLVKPCFQVVHPVKLFWPKSKCFDYLYQDAEQLLRNYPVQATICPCDDCSDSDSSDESDCEEEEEEEEEEENKSKTELI</sequence>
<evidence type="ECO:0000256" key="3">
    <source>
        <dbReference type="ARBA" id="ARBA00022473"/>
    </source>
</evidence>
<dbReference type="Proteomes" id="UP001460270">
    <property type="component" value="Unassembled WGS sequence"/>
</dbReference>
<dbReference type="GO" id="GO:0000122">
    <property type="term" value="P:negative regulation of transcription by RNA polymerase II"/>
    <property type="evidence" value="ECO:0007669"/>
    <property type="project" value="TreeGrafter"/>
</dbReference>
<organism evidence="6 7">
    <name type="scientific">Mugilogobius chulae</name>
    <name type="common">yellowstripe goby</name>
    <dbReference type="NCBI Taxonomy" id="88201"/>
    <lineage>
        <taxon>Eukaryota</taxon>
        <taxon>Metazoa</taxon>
        <taxon>Chordata</taxon>
        <taxon>Craniata</taxon>
        <taxon>Vertebrata</taxon>
        <taxon>Euteleostomi</taxon>
        <taxon>Actinopterygii</taxon>
        <taxon>Neopterygii</taxon>
        <taxon>Teleostei</taxon>
        <taxon>Neoteleostei</taxon>
        <taxon>Acanthomorphata</taxon>
        <taxon>Gobiaria</taxon>
        <taxon>Gobiiformes</taxon>
        <taxon>Gobioidei</taxon>
        <taxon>Gobiidae</taxon>
        <taxon>Gobionellinae</taxon>
        <taxon>Mugilogobius</taxon>
    </lineage>
</organism>
<proteinExistence type="inferred from homology"/>
<comment type="caution">
    <text evidence="6">The sequence shown here is derived from an EMBL/GenBank/DDBJ whole genome shotgun (WGS) entry which is preliminary data.</text>
</comment>
<evidence type="ECO:0000256" key="4">
    <source>
        <dbReference type="ARBA" id="ARBA00023242"/>
    </source>
</evidence>
<evidence type="ECO:0008006" key="8">
    <source>
        <dbReference type="Google" id="ProtNLM"/>
    </source>
</evidence>
<dbReference type="EMBL" id="JBBPFD010000011">
    <property type="protein sequence ID" value="KAK7907727.1"/>
    <property type="molecule type" value="Genomic_DNA"/>
</dbReference>
<evidence type="ECO:0000313" key="6">
    <source>
        <dbReference type="EMBL" id="KAK7907727.1"/>
    </source>
</evidence>
<protein>
    <recommendedName>
        <fullName evidence="8">Protein ripply2</fullName>
    </recommendedName>
</protein>
<dbReference type="GO" id="GO:0005634">
    <property type="term" value="C:nucleus"/>
    <property type="evidence" value="ECO:0007669"/>
    <property type="project" value="UniProtKB-SubCell"/>
</dbReference>
<dbReference type="InterPro" id="IPR028127">
    <property type="entry name" value="Ripply_fam"/>
</dbReference>
<evidence type="ECO:0000313" key="7">
    <source>
        <dbReference type="Proteomes" id="UP001460270"/>
    </source>
</evidence>
<dbReference type="Pfam" id="PF14998">
    <property type="entry name" value="Ripply"/>
    <property type="match status" value="1"/>
</dbReference>
<reference evidence="7" key="1">
    <citation type="submission" date="2024-04" db="EMBL/GenBank/DDBJ databases">
        <title>Salinicola lusitanus LLJ914,a marine bacterium isolated from the Okinawa Trough.</title>
        <authorList>
            <person name="Li J."/>
        </authorList>
    </citation>
    <scope>NUCLEOTIDE SEQUENCE [LARGE SCALE GENOMIC DNA]</scope>
</reference>
<feature type="compositionally biased region" description="Acidic residues" evidence="5">
    <location>
        <begin position="99"/>
        <end position="122"/>
    </location>
</feature>
<keyword evidence="3" id="KW-0217">Developmental protein</keyword>
<evidence type="ECO:0000256" key="1">
    <source>
        <dbReference type="ARBA" id="ARBA00004123"/>
    </source>
</evidence>
<name>A0AAW0NTT9_9GOBI</name>
<evidence type="ECO:0000256" key="2">
    <source>
        <dbReference type="ARBA" id="ARBA00006944"/>
    </source>
</evidence>
<keyword evidence="4" id="KW-0539">Nucleus</keyword>
<accession>A0AAW0NTT9</accession>
<dbReference type="PANTHER" id="PTHR16770">
    <property type="entry name" value="PROTEIN RIPPLY-LIKE"/>
    <property type="match status" value="1"/>
</dbReference>
<comment type="subcellular location">
    <subcellularLocation>
        <location evidence="1">Nucleus</location>
    </subcellularLocation>
</comment>
<comment type="similarity">
    <text evidence="2">Belongs to the ripply family.</text>
</comment>
<feature type="region of interest" description="Disordered" evidence="5">
    <location>
        <begin position="99"/>
        <end position="130"/>
    </location>
</feature>
<gene>
    <name evidence="6" type="ORF">WMY93_016339</name>
</gene>
<keyword evidence="7" id="KW-1185">Reference proteome</keyword>
<dbReference type="PANTHER" id="PTHR16770:SF3">
    <property type="entry name" value="PROTEIN RIPPLY2"/>
    <property type="match status" value="1"/>
</dbReference>
<evidence type="ECO:0000256" key="5">
    <source>
        <dbReference type="SAM" id="MobiDB-lite"/>
    </source>
</evidence>
<dbReference type="GO" id="GO:0009880">
    <property type="term" value="P:embryonic pattern specification"/>
    <property type="evidence" value="ECO:0007669"/>
    <property type="project" value="TreeGrafter"/>
</dbReference>
<dbReference type="AlphaFoldDB" id="A0AAW0NTT9"/>